<evidence type="ECO:0000313" key="1">
    <source>
        <dbReference type="EMBL" id="NRD22372.1"/>
    </source>
</evidence>
<sequence>MKLTITFILFFILVSCSNEHELQPKWNLQVTERGKLEINKDKLYLIDESGEFEIDIKTGKKVATTKQTIKYDFKNIGVTGKENNFKKWELTKNEITYSLI</sequence>
<dbReference type="RefSeq" id="WP_173300012.1">
    <property type="nucleotide sequence ID" value="NZ_JABRWQ010000001.1"/>
</dbReference>
<name>A0ABX2E2N9_9FLAO</name>
<comment type="caution">
    <text evidence="1">The sequence shown here is derived from an EMBL/GenBank/DDBJ whole genome shotgun (WGS) entry which is preliminary data.</text>
</comment>
<evidence type="ECO:0000313" key="2">
    <source>
        <dbReference type="Proteomes" id="UP000805085"/>
    </source>
</evidence>
<dbReference type="Proteomes" id="UP000805085">
    <property type="component" value="Unassembled WGS sequence"/>
</dbReference>
<keyword evidence="2" id="KW-1185">Reference proteome</keyword>
<accession>A0ABX2E2N9</accession>
<reference evidence="1 2" key="1">
    <citation type="journal article" date="2015" name="Int. J. Syst. Evol. Microbiol.">
        <title>Winogradskyella litoriviva sp. nov., isolated from coastal seawater.</title>
        <authorList>
            <person name="Nedashkovskaya O.I."/>
            <person name="Kukhlevskiy A.D."/>
            <person name="Zhukova N.V."/>
            <person name="Kim S.J."/>
            <person name="Rhee S.K."/>
            <person name="Mikhailov V.V."/>
        </authorList>
    </citation>
    <scope>NUCLEOTIDE SEQUENCE [LARGE SCALE GENOMIC DNA]</scope>
    <source>
        <strain evidence="1 2">KMM6491</strain>
    </source>
</reference>
<gene>
    <name evidence="1" type="ORF">HNV10_03910</name>
</gene>
<protein>
    <submittedName>
        <fullName evidence="1">Uncharacterized protein</fullName>
    </submittedName>
</protein>
<organism evidence="1 2">
    <name type="scientific">Winogradskyella litoriviva</name>
    <dbReference type="NCBI Taxonomy" id="1220182"/>
    <lineage>
        <taxon>Bacteria</taxon>
        <taxon>Pseudomonadati</taxon>
        <taxon>Bacteroidota</taxon>
        <taxon>Flavobacteriia</taxon>
        <taxon>Flavobacteriales</taxon>
        <taxon>Flavobacteriaceae</taxon>
        <taxon>Winogradskyella</taxon>
    </lineage>
</organism>
<dbReference type="PROSITE" id="PS51257">
    <property type="entry name" value="PROKAR_LIPOPROTEIN"/>
    <property type="match status" value="1"/>
</dbReference>
<dbReference type="EMBL" id="JABRWQ010000001">
    <property type="protein sequence ID" value="NRD22372.1"/>
    <property type="molecule type" value="Genomic_DNA"/>
</dbReference>
<proteinExistence type="predicted"/>